<feature type="domain" description="Major facilitator superfamily (MFS) profile" evidence="8">
    <location>
        <begin position="25"/>
        <end position="507"/>
    </location>
</feature>
<proteinExistence type="predicted"/>
<dbReference type="SUPFAM" id="SSF103473">
    <property type="entry name" value="MFS general substrate transporter"/>
    <property type="match status" value="1"/>
</dbReference>
<protein>
    <recommendedName>
        <fullName evidence="8">Major facilitator superfamily (MFS) profile domain-containing protein</fullName>
    </recommendedName>
</protein>
<sequence>MEKPKSFTIDEAIDGIGFGKFHWMLMLIVGISWIGVGMQMMLLSFLGPFLECSWTLLPAQESILVSVESFGILCGNLFWGCVGDRFGRKKTALFCTAIIALFGVVSAVTQNISQLCAVRFFVGIGSGGIHVAFMLFLEFVPSERRGFWSAVVQGWWIVGTLAQAVTAMLILPTLRWRTFVLVSAVPLVVFVCLGFLLVESPRFLLSAGQLEKASEILEYVSEMNGKKLPPGELADMCNADPDEPAEEVEEECCDDKVSSDDEKSYENDDDGGSEDLESIDLESIDLESIDLEVIDAESKQPGERSSKSLLKTFQQLLLGKYATITVILLIQWVVCALLYYGIVLLTTTLLLEINGCDAENPLTMYDYLLVLVTTAADIPGLLLGMFLIDRVGAKPLLAFFLLTCAIPCFLLFVPQQTVRVCMLSLARTTVGGAFHVLHTYTPECYGTSIRTTAFGFCAAFAKIGGMIAPFVASVPVDNGKSWLSFTILGVAAIVGGLSCFFLPVETTGRDLSDLDNEV</sequence>
<dbReference type="InterPro" id="IPR011701">
    <property type="entry name" value="MFS"/>
</dbReference>
<feature type="transmembrane region" description="Helical" evidence="7">
    <location>
        <begin position="91"/>
        <end position="108"/>
    </location>
</feature>
<feature type="compositionally biased region" description="Acidic residues" evidence="6">
    <location>
        <begin position="240"/>
        <end position="253"/>
    </location>
</feature>
<evidence type="ECO:0000256" key="7">
    <source>
        <dbReference type="SAM" id="Phobius"/>
    </source>
</evidence>
<evidence type="ECO:0000256" key="2">
    <source>
        <dbReference type="ARBA" id="ARBA00022448"/>
    </source>
</evidence>
<feature type="transmembrane region" description="Helical" evidence="7">
    <location>
        <begin position="482"/>
        <end position="502"/>
    </location>
</feature>
<comment type="subcellular location">
    <subcellularLocation>
        <location evidence="1">Membrane</location>
        <topology evidence="1">Multi-pass membrane protein</topology>
    </subcellularLocation>
</comment>
<keyword evidence="5 7" id="KW-0472">Membrane</keyword>
<dbReference type="Pfam" id="PF00083">
    <property type="entry name" value="Sugar_tr"/>
    <property type="match status" value="1"/>
</dbReference>
<dbReference type="Gene3D" id="1.20.1250.20">
    <property type="entry name" value="MFS general substrate transporter like domains"/>
    <property type="match status" value="1"/>
</dbReference>
<keyword evidence="3 7" id="KW-0812">Transmembrane</keyword>
<evidence type="ECO:0000256" key="1">
    <source>
        <dbReference type="ARBA" id="ARBA00004141"/>
    </source>
</evidence>
<dbReference type="Proteomes" id="UP001157974">
    <property type="component" value="Unassembled WGS sequence"/>
</dbReference>
<feature type="compositionally biased region" description="Acidic residues" evidence="6">
    <location>
        <begin position="267"/>
        <end position="276"/>
    </location>
</feature>
<keyword evidence="4 7" id="KW-1133">Transmembrane helix</keyword>
<dbReference type="PANTHER" id="PTHR23511:SF5">
    <property type="entry name" value="MAJOR FACILITATOR-TYPE TRANSPORTER HXNZ-RELATED"/>
    <property type="match status" value="1"/>
</dbReference>
<feature type="compositionally biased region" description="Basic and acidic residues" evidence="6">
    <location>
        <begin position="254"/>
        <end position="266"/>
    </location>
</feature>
<dbReference type="EMBL" id="JAMWBK010000009">
    <property type="protein sequence ID" value="KAJ8902422.1"/>
    <property type="molecule type" value="Genomic_DNA"/>
</dbReference>
<dbReference type="PANTHER" id="PTHR23511">
    <property type="entry name" value="SYNAPTIC VESICLE GLYCOPROTEIN 2"/>
    <property type="match status" value="1"/>
</dbReference>
<reference evidence="9 10" key="1">
    <citation type="journal article" date="2023" name="Nat. Commun.">
        <title>Origin of minicircular mitochondrial genomes in red algae.</title>
        <authorList>
            <person name="Lee Y."/>
            <person name="Cho C.H."/>
            <person name="Lee Y.M."/>
            <person name="Park S.I."/>
            <person name="Yang J.H."/>
            <person name="West J.A."/>
            <person name="Bhattacharya D."/>
            <person name="Yoon H.S."/>
        </authorList>
    </citation>
    <scope>NUCLEOTIDE SEQUENCE [LARGE SCALE GENOMIC DNA]</scope>
    <source>
        <strain evidence="9 10">CCMP1338</strain>
        <tissue evidence="9">Whole cell</tissue>
    </source>
</reference>
<feature type="transmembrane region" description="Helical" evidence="7">
    <location>
        <begin position="321"/>
        <end position="342"/>
    </location>
</feature>
<feature type="transmembrane region" description="Helical" evidence="7">
    <location>
        <begin position="395"/>
        <end position="413"/>
    </location>
</feature>
<comment type="caution">
    <text evidence="9">The sequence shown here is derived from an EMBL/GenBank/DDBJ whole genome shotgun (WGS) entry which is preliminary data.</text>
</comment>
<accession>A0AAV8UMP4</accession>
<keyword evidence="2" id="KW-0813">Transport</keyword>
<dbReference type="InterPro" id="IPR036259">
    <property type="entry name" value="MFS_trans_sf"/>
</dbReference>
<dbReference type="GO" id="GO:0016020">
    <property type="term" value="C:membrane"/>
    <property type="evidence" value="ECO:0007669"/>
    <property type="project" value="UniProtKB-SubCell"/>
</dbReference>
<gene>
    <name evidence="9" type="ORF">NDN08_006827</name>
</gene>
<dbReference type="InterPro" id="IPR020846">
    <property type="entry name" value="MFS_dom"/>
</dbReference>
<evidence type="ECO:0000313" key="9">
    <source>
        <dbReference type="EMBL" id="KAJ8902422.1"/>
    </source>
</evidence>
<feature type="transmembrane region" description="Helical" evidence="7">
    <location>
        <begin position="176"/>
        <end position="198"/>
    </location>
</feature>
<keyword evidence="10" id="KW-1185">Reference proteome</keyword>
<feature type="transmembrane region" description="Helical" evidence="7">
    <location>
        <begin position="453"/>
        <end position="476"/>
    </location>
</feature>
<feature type="region of interest" description="Disordered" evidence="6">
    <location>
        <begin position="231"/>
        <end position="276"/>
    </location>
</feature>
<evidence type="ECO:0000259" key="8">
    <source>
        <dbReference type="PROSITE" id="PS50850"/>
    </source>
</evidence>
<organism evidence="9 10">
    <name type="scientific">Rhodosorus marinus</name>
    <dbReference type="NCBI Taxonomy" id="101924"/>
    <lineage>
        <taxon>Eukaryota</taxon>
        <taxon>Rhodophyta</taxon>
        <taxon>Stylonematophyceae</taxon>
        <taxon>Stylonematales</taxon>
        <taxon>Stylonemataceae</taxon>
        <taxon>Rhodosorus</taxon>
    </lineage>
</organism>
<dbReference type="Pfam" id="PF07690">
    <property type="entry name" value="MFS_1"/>
    <property type="match status" value="1"/>
</dbReference>
<feature type="transmembrane region" description="Helical" evidence="7">
    <location>
        <begin position="120"/>
        <end position="140"/>
    </location>
</feature>
<feature type="transmembrane region" description="Helical" evidence="7">
    <location>
        <begin position="147"/>
        <end position="170"/>
    </location>
</feature>
<dbReference type="GO" id="GO:0022857">
    <property type="term" value="F:transmembrane transporter activity"/>
    <property type="evidence" value="ECO:0007669"/>
    <property type="project" value="InterPro"/>
</dbReference>
<evidence type="ECO:0000313" key="10">
    <source>
        <dbReference type="Proteomes" id="UP001157974"/>
    </source>
</evidence>
<evidence type="ECO:0000256" key="4">
    <source>
        <dbReference type="ARBA" id="ARBA00022989"/>
    </source>
</evidence>
<evidence type="ECO:0000256" key="3">
    <source>
        <dbReference type="ARBA" id="ARBA00022692"/>
    </source>
</evidence>
<feature type="transmembrane region" description="Helical" evidence="7">
    <location>
        <begin position="21"/>
        <end position="42"/>
    </location>
</feature>
<feature type="transmembrane region" description="Helical" evidence="7">
    <location>
        <begin position="367"/>
        <end position="388"/>
    </location>
</feature>
<dbReference type="PROSITE" id="PS50850">
    <property type="entry name" value="MFS"/>
    <property type="match status" value="1"/>
</dbReference>
<name>A0AAV8UMP4_9RHOD</name>
<evidence type="ECO:0000256" key="5">
    <source>
        <dbReference type="ARBA" id="ARBA00023136"/>
    </source>
</evidence>
<dbReference type="InterPro" id="IPR005828">
    <property type="entry name" value="MFS_sugar_transport-like"/>
</dbReference>
<dbReference type="AlphaFoldDB" id="A0AAV8UMP4"/>
<evidence type="ECO:0000256" key="6">
    <source>
        <dbReference type="SAM" id="MobiDB-lite"/>
    </source>
</evidence>